<dbReference type="OrthoDB" id="1491115at2"/>
<sequence>MALSVDQLAAVPESVQRADPLAILSDQDRTRLADLVPVRHERMSATAFTFYRGAAAVMASDLAATPDSGIVTQLCGDAHLSNFGLFRSPERAMVFDLNDFDETHPGPFEWDVKRLAASMVVASQANGFEEKAVRDAARHSAKSYRKAMVAAAEKTALECWYARVDADEVVAEIGDRFDTASSAATQKNLEKAKHRDSAQALEKLCYFDLAGAHIKSDPPLLVPAGEIMPDMGRDQLTAAFTAGFERYRGTLQNHVATLFGQYRFIEAARKVVGVGSVGTRCWIALFGGDHVGDPLFLQMKEATTSVLAQYVPGYEYENQAVRVIDGQRLLQASSDILLGWVQQLAFEGQQNTDFYVRQLRDGKGSVVVEALAPEGMKYYGRLCGDVLAQAHARTGARAEIAAYLADAGKPFDNAIADFAVEYSRLNDGDHARLVEAIADGSMSADALEKSS</sequence>
<dbReference type="RefSeq" id="WP_062391444.1">
    <property type="nucleotide sequence ID" value="NZ_CP011853.1"/>
</dbReference>
<dbReference type="InterPro" id="IPR018721">
    <property type="entry name" value="DUF2252"/>
</dbReference>
<dbReference type="PANTHER" id="PTHR39441:SF1">
    <property type="entry name" value="DUF2252 DOMAIN-CONTAINING PROTEIN"/>
    <property type="match status" value="1"/>
</dbReference>
<dbReference type="Pfam" id="PF10009">
    <property type="entry name" value="DUF2252"/>
    <property type="match status" value="1"/>
</dbReference>
<evidence type="ECO:0000313" key="1">
    <source>
        <dbReference type="EMBL" id="ALG83489.1"/>
    </source>
</evidence>
<protein>
    <recommendedName>
        <fullName evidence="3">DUF2252 domain-containing protein</fullName>
    </recommendedName>
</protein>
<reference evidence="2" key="1">
    <citation type="submission" date="2015-06" db="EMBL/GenBank/DDBJ databases">
        <title>Complete genome sequence and metabolic analysis of phthalate degradation pathway in Gordonia sp. QH-11.</title>
        <authorList>
            <person name="Jin D."/>
            <person name="Kong X."/>
            <person name="Bai Z."/>
        </authorList>
    </citation>
    <scope>NUCLEOTIDE SEQUENCE [LARGE SCALE GENOMIC DNA]</scope>
    <source>
        <strain evidence="2">QH-11</strain>
    </source>
</reference>
<name>A0A0N9MLR7_9ACTN</name>
<accession>A0A0N9MLR7</accession>
<dbReference type="KEGG" id="goq:ACH46_01920"/>
<evidence type="ECO:0008006" key="3">
    <source>
        <dbReference type="Google" id="ProtNLM"/>
    </source>
</evidence>
<gene>
    <name evidence="1" type="ORF">ACH46_01920</name>
</gene>
<dbReference type="PATRIC" id="fig|1136941.3.peg.385"/>
<keyword evidence="2" id="KW-1185">Reference proteome</keyword>
<dbReference type="STRING" id="1136941.ACH46_01920"/>
<dbReference type="AlphaFoldDB" id="A0A0N9MLR7"/>
<proteinExistence type="predicted"/>
<organism evidence="1 2">
    <name type="scientific">Gordonia phthalatica</name>
    <dbReference type="NCBI Taxonomy" id="1136941"/>
    <lineage>
        <taxon>Bacteria</taxon>
        <taxon>Bacillati</taxon>
        <taxon>Actinomycetota</taxon>
        <taxon>Actinomycetes</taxon>
        <taxon>Mycobacteriales</taxon>
        <taxon>Gordoniaceae</taxon>
        <taxon>Gordonia</taxon>
    </lineage>
</organism>
<dbReference type="Proteomes" id="UP000063789">
    <property type="component" value="Chromosome"/>
</dbReference>
<dbReference type="EMBL" id="CP011853">
    <property type="protein sequence ID" value="ALG83489.1"/>
    <property type="molecule type" value="Genomic_DNA"/>
</dbReference>
<dbReference type="PANTHER" id="PTHR39441">
    <property type="entry name" value="DUF2252 DOMAIN-CONTAINING PROTEIN"/>
    <property type="match status" value="1"/>
</dbReference>
<reference evidence="1 2" key="2">
    <citation type="journal article" date="2017" name="Int. J. Syst. Evol. Microbiol.">
        <title>Gordonia phthalatica sp. nov., a di-n-butyl phthalate-degrading bacterium isolated from activated sludge.</title>
        <authorList>
            <person name="Jin D."/>
            <person name="Kong X."/>
            <person name="Jia M."/>
            <person name="Yu X."/>
            <person name="Wang X."/>
            <person name="Zhuang X."/>
            <person name="Deng Y."/>
            <person name="Bai Z."/>
        </authorList>
    </citation>
    <scope>NUCLEOTIDE SEQUENCE [LARGE SCALE GENOMIC DNA]</scope>
    <source>
        <strain evidence="1 2">QH-11</strain>
    </source>
</reference>
<evidence type="ECO:0000313" key="2">
    <source>
        <dbReference type="Proteomes" id="UP000063789"/>
    </source>
</evidence>